<dbReference type="AlphaFoldDB" id="A0A6L5YR58"/>
<organism evidence="2 3">
    <name type="scientific">Roseburia porci</name>
    <dbReference type="NCBI Taxonomy" id="2605790"/>
    <lineage>
        <taxon>Bacteria</taxon>
        <taxon>Bacillati</taxon>
        <taxon>Bacillota</taxon>
        <taxon>Clostridia</taxon>
        <taxon>Lachnospirales</taxon>
        <taxon>Lachnospiraceae</taxon>
        <taxon>Roseburia</taxon>
    </lineage>
</organism>
<keyword evidence="1" id="KW-0472">Membrane</keyword>
<dbReference type="InterPro" id="IPR043739">
    <property type="entry name" value="DUF5684"/>
</dbReference>
<evidence type="ECO:0000313" key="3">
    <source>
        <dbReference type="Proteomes" id="UP000474024"/>
    </source>
</evidence>
<proteinExistence type="predicted"/>
<sequence>MIHISLSAVGILTLVAFWFIFSKFGEPGWKAVIPFYNTYIWYKYTWGNGWYFLFLLIPIANIVFYILTMIKTAKAFGHNEGFAVGLIFLPPVFLLILALNEDRYLGYPLN</sequence>
<evidence type="ECO:0000256" key="1">
    <source>
        <dbReference type="SAM" id="Phobius"/>
    </source>
</evidence>
<comment type="caution">
    <text evidence="2">The sequence shown here is derived from an EMBL/GenBank/DDBJ whole genome shotgun (WGS) entry which is preliminary data.</text>
</comment>
<feature type="transmembrane region" description="Helical" evidence="1">
    <location>
        <begin position="82"/>
        <end position="100"/>
    </location>
</feature>
<keyword evidence="1" id="KW-0812">Transmembrane</keyword>
<reference evidence="2 3" key="1">
    <citation type="submission" date="2019-08" db="EMBL/GenBank/DDBJ databases">
        <title>In-depth cultivation of the pig gut microbiome towards novel bacterial diversity and tailored functional studies.</title>
        <authorList>
            <person name="Wylensek D."/>
            <person name="Hitch T.C.A."/>
            <person name="Clavel T."/>
        </authorList>
    </citation>
    <scope>NUCLEOTIDE SEQUENCE [LARGE SCALE GENOMIC DNA]</scope>
    <source>
        <strain evidence="2 3">MUC/MUC-530-WT-4D</strain>
    </source>
</reference>
<keyword evidence="3" id="KW-1185">Reference proteome</keyword>
<name>A0A6L5YR58_9FIRM</name>
<dbReference type="Proteomes" id="UP000474024">
    <property type="component" value="Unassembled WGS sequence"/>
</dbReference>
<dbReference type="EMBL" id="VUNI01000005">
    <property type="protein sequence ID" value="MST74386.1"/>
    <property type="molecule type" value="Genomic_DNA"/>
</dbReference>
<evidence type="ECO:0008006" key="4">
    <source>
        <dbReference type="Google" id="ProtNLM"/>
    </source>
</evidence>
<feature type="transmembrane region" description="Helical" evidence="1">
    <location>
        <begin position="49"/>
        <end position="70"/>
    </location>
</feature>
<dbReference type="RefSeq" id="WP_154429347.1">
    <property type="nucleotide sequence ID" value="NZ_VUNI01000005.1"/>
</dbReference>
<protein>
    <recommendedName>
        <fullName evidence="4">Signal peptidase I</fullName>
    </recommendedName>
</protein>
<dbReference type="Pfam" id="PF18936">
    <property type="entry name" value="DUF5684"/>
    <property type="match status" value="1"/>
</dbReference>
<accession>A0A6L5YR58</accession>
<evidence type="ECO:0000313" key="2">
    <source>
        <dbReference type="EMBL" id="MST74386.1"/>
    </source>
</evidence>
<gene>
    <name evidence="2" type="ORF">FYJ75_04960</name>
</gene>
<keyword evidence="1" id="KW-1133">Transmembrane helix</keyword>